<proteinExistence type="predicted"/>
<protein>
    <submittedName>
        <fullName evidence="1">Uncharacterized protein</fullName>
    </submittedName>
</protein>
<reference evidence="2" key="1">
    <citation type="journal article" date="2024" name="Proc. Natl. Acad. Sci. U.S.A.">
        <title>Extraordinary preservation of gene collinearity over three hundred million years revealed in homosporous lycophytes.</title>
        <authorList>
            <person name="Li C."/>
            <person name="Wickell D."/>
            <person name="Kuo L.Y."/>
            <person name="Chen X."/>
            <person name="Nie B."/>
            <person name="Liao X."/>
            <person name="Peng D."/>
            <person name="Ji J."/>
            <person name="Jenkins J."/>
            <person name="Williams M."/>
            <person name="Shu S."/>
            <person name="Plott C."/>
            <person name="Barry K."/>
            <person name="Rajasekar S."/>
            <person name="Grimwood J."/>
            <person name="Han X."/>
            <person name="Sun S."/>
            <person name="Hou Z."/>
            <person name="He W."/>
            <person name="Dai G."/>
            <person name="Sun C."/>
            <person name="Schmutz J."/>
            <person name="Leebens-Mack J.H."/>
            <person name="Li F.W."/>
            <person name="Wang L."/>
        </authorList>
    </citation>
    <scope>NUCLEOTIDE SEQUENCE [LARGE SCALE GENOMIC DNA]</scope>
    <source>
        <strain evidence="2">cv. PW_Plant_1</strain>
    </source>
</reference>
<organism evidence="1 2">
    <name type="scientific">Diphasiastrum complanatum</name>
    <name type="common">Issler's clubmoss</name>
    <name type="synonym">Lycopodium complanatum</name>
    <dbReference type="NCBI Taxonomy" id="34168"/>
    <lineage>
        <taxon>Eukaryota</taxon>
        <taxon>Viridiplantae</taxon>
        <taxon>Streptophyta</taxon>
        <taxon>Embryophyta</taxon>
        <taxon>Tracheophyta</taxon>
        <taxon>Lycopodiopsida</taxon>
        <taxon>Lycopodiales</taxon>
        <taxon>Lycopodiaceae</taxon>
        <taxon>Lycopodioideae</taxon>
        <taxon>Diphasiastrum</taxon>
    </lineage>
</organism>
<dbReference type="EMBL" id="CM055098">
    <property type="protein sequence ID" value="KAJ7550726.1"/>
    <property type="molecule type" value="Genomic_DNA"/>
</dbReference>
<name>A0ACC2D8T7_DIPCM</name>
<evidence type="ECO:0000313" key="1">
    <source>
        <dbReference type="EMBL" id="KAJ7550726.1"/>
    </source>
</evidence>
<evidence type="ECO:0000313" key="2">
    <source>
        <dbReference type="Proteomes" id="UP001162992"/>
    </source>
</evidence>
<accession>A0ACC2D8T7</accession>
<keyword evidence="2" id="KW-1185">Reference proteome</keyword>
<gene>
    <name evidence="1" type="ORF">O6H91_07G114800</name>
</gene>
<sequence>MGNCLGLCELFASPDRSRALHHTSVIQSAEGNLGRSARRPQHTNDNRRRKVSKSILGPITVLDESTDDVKLHYDLGPELGRGQFGVIRFCTNKHTGENFACKSIAKGRLCRQKDIDDIRREIQIMRQLVGQPNIVELKDVYEDHTWVHLVMELCEGGELFDSIVHKKVYSEKEAAAICKTLMEALAYCHKCGVIHRDLKPENILLAKGPDQTNVVKLADFGLAVNFRPGEKHCGMAGSAYYIAPEVLKGEYGEEADVWSAGVVLYILLSGVPPFWGDTEEAIFNAIKFGHLDLSSDPWPSVSAAAKDLIKGMLRQEIKKRLTPGQVLNHRWIVEHTQTKDLANLPASYIPVDMNVSSSWRTETTSFASFYTVSEVHS</sequence>
<dbReference type="Proteomes" id="UP001162992">
    <property type="component" value="Chromosome 7"/>
</dbReference>
<comment type="caution">
    <text evidence="1">The sequence shown here is derived from an EMBL/GenBank/DDBJ whole genome shotgun (WGS) entry which is preliminary data.</text>
</comment>